<dbReference type="Gene3D" id="3.20.20.80">
    <property type="entry name" value="Glycosidases"/>
    <property type="match status" value="1"/>
</dbReference>
<dbReference type="PANTHER" id="PTHR43918:SF4">
    <property type="entry name" value="CARBOXYLIC ESTER HYDROLASE"/>
    <property type="match status" value="1"/>
</dbReference>
<dbReference type="EMBL" id="JAAMPI010000441">
    <property type="protein sequence ID" value="KAF4631457.1"/>
    <property type="molecule type" value="Genomic_DNA"/>
</dbReference>
<feature type="signal peptide" evidence="4">
    <location>
        <begin position="1"/>
        <end position="28"/>
    </location>
</feature>
<dbReference type="AlphaFoldDB" id="A0A8H4RJZ7"/>
<dbReference type="SUPFAM" id="SSF51445">
    <property type="entry name" value="(Trans)glycosidases"/>
    <property type="match status" value="1"/>
</dbReference>
<feature type="domain" description="Glycoside hydrolase family 31 TIM barrel" evidence="6">
    <location>
        <begin position="217"/>
        <end position="524"/>
    </location>
</feature>
<dbReference type="Gene3D" id="2.60.40.1180">
    <property type="entry name" value="Golgi alpha-mannosidase II"/>
    <property type="match status" value="1"/>
</dbReference>
<dbReference type="Pfam" id="PF01055">
    <property type="entry name" value="Glyco_hydro_31_2nd"/>
    <property type="match status" value="1"/>
</dbReference>
<protein>
    <recommendedName>
        <fullName evidence="10">Glycoside hydrolase family 31 protein</fullName>
    </recommendedName>
</protein>
<dbReference type="GO" id="GO:0030246">
    <property type="term" value="F:carbohydrate binding"/>
    <property type="evidence" value="ECO:0007669"/>
    <property type="project" value="InterPro"/>
</dbReference>
<dbReference type="GO" id="GO:0005975">
    <property type="term" value="P:carbohydrate metabolic process"/>
    <property type="evidence" value="ECO:0007669"/>
    <property type="project" value="InterPro"/>
</dbReference>
<dbReference type="SUPFAM" id="SSF51011">
    <property type="entry name" value="Glycosyl hydrolase domain"/>
    <property type="match status" value="1"/>
</dbReference>
<dbReference type="PROSITE" id="PS00122">
    <property type="entry name" value="CARBOXYLESTERASE_B_1"/>
    <property type="match status" value="1"/>
</dbReference>
<dbReference type="Pfam" id="PF00135">
    <property type="entry name" value="COesterase"/>
    <property type="match status" value="1"/>
</dbReference>
<evidence type="ECO:0008006" key="10">
    <source>
        <dbReference type="Google" id="ProtNLM"/>
    </source>
</evidence>
<keyword evidence="9" id="KW-1185">Reference proteome</keyword>
<dbReference type="Pfam" id="PF21365">
    <property type="entry name" value="Glyco_hydro_31_3rd"/>
    <property type="match status" value="1"/>
</dbReference>
<keyword evidence="3" id="KW-0378">Hydrolase</keyword>
<dbReference type="PANTHER" id="PTHR43918">
    <property type="entry name" value="ACETYLCHOLINESTERASE"/>
    <property type="match status" value="1"/>
</dbReference>
<proteinExistence type="inferred from homology"/>
<comment type="caution">
    <text evidence="8">The sequence shown here is derived from an EMBL/GenBank/DDBJ whole genome shotgun (WGS) entry which is preliminary data.</text>
</comment>
<evidence type="ECO:0000256" key="4">
    <source>
        <dbReference type="SAM" id="SignalP"/>
    </source>
</evidence>
<feature type="chain" id="PRO_5034930590" description="Glycoside hydrolase family 31 protein" evidence="4">
    <location>
        <begin position="29"/>
        <end position="1243"/>
    </location>
</feature>
<feature type="domain" description="Carboxylesterase type B" evidence="5">
    <location>
        <begin position="741"/>
        <end position="1225"/>
    </location>
</feature>
<dbReference type="InterPro" id="IPR002018">
    <property type="entry name" value="CarbesteraseB"/>
</dbReference>
<sequence length="1243" mass="137014">MMAERSNIMKAVLKFSALSFAFFSKTSASPGSDPGSFSITIQNGQGSVNNSAVLVGTTNSSAVPVSASSSGAILNNGGQITYQNISRQVIKVQVNSNSSFIGARFSVAHDELFYGVWEYPFSYRLANTNVSFDLKGVANGEGINWSNARAPFFISTAGYGVYADTLHMGSFDFATPGQAQFIFNTTSLVYYIIQPDSPGDYKSIIQQYTALSSRIEMPPDSGYGPIFWSDDFEQDYHGSVSNAQENYYDVVDHLYYNKIRATAMFADRPYGSGNHSFGNFDFDPKFYPSPKQFIANLSTYGFDFQVWVANRAFLDTQLYNDSAANGWLFTNQDPHQYMGPALNLSISAAYDYFKTHLKAFTDLGVKGYKIDRGEEDEMPVYLQNIQSTLFEQLCHETMVAAWGTSTNFYTFARSVVDRSRSTAYIWNGDSHADFTGLAYTIASGIRSGIIGFSQWTSDTGGYVREGDNPTEELWARWMHFSAFSPSYEIMVGTSHTPWYAPYTSRLVKILQTTAQMHTELIPYIKSYTYAATQTGIPLMRALFLEYPHDRKGFEIADEYAFGSAFLVAPIINTGGTRSVYFPSGSAFVSYPFTNTSIVYQGGTTHNVTHELETSPVFAREGSIVVKGDVYQGNAKWDKNWQPWLEVQIFPSYGVAESKFDYYSGEKGVAVISVKTVKYGANVTVAYGDFGIKSKLVVYGKGGGRINDQKALGQFEKNTGLSCYHPKSPYEKYPAPTVDLGYARYQGTTISAGINQFLGMRYAAPPLGELRFRAPQNPLVETHIQNATIQGPICLSVQNPFVPPQASAEDCLFINVYTPASANNSSKLPVMIWLQGGAFITNFNADYNGTGLIQISGGNVVVVTFNFRVGVYGFLASEDVRQNGDLNVGLLDQRKAIDWVQEHIENFGGDPQRVTLFGTSSGGGSVLLHTLAHGGNNTRAFSGVISLDPYVPEIFKVERLEFQYQEILKGTNCTSLSCLRLLPTEKLQVVNVNRAFPGQTELPLFGFGPCIDDTFLPNRPSKLLAEGRFYAVPLLQGTVTNEGTIFISEANNASQFSQFFTAQFPDLDTTGIDKHYSYVPLNETSSQGPYFDRLAFAYGDSTFTCFGLSFAEAFAKAGAPVYSYLYNVLDPVNVALGLGVPHTWEVDAVWGPGNAVDNAALPAANSYLNINADIVPVVQDYLTSFARAADLNTFRAMESPVWETWRNGERLKIQTNATVMEVVSEQQSELSFLGAEKWAAAPLR</sequence>
<comment type="similarity">
    <text evidence="2">Belongs to the glycosyl hydrolase 31 family.</text>
</comment>
<dbReference type="InterPro" id="IPR019819">
    <property type="entry name" value="Carboxylesterase_B_CS"/>
</dbReference>
<dbReference type="InterPro" id="IPR017853">
    <property type="entry name" value="GH"/>
</dbReference>
<dbReference type="Gene3D" id="3.40.50.1820">
    <property type="entry name" value="alpha/beta hydrolase"/>
    <property type="match status" value="1"/>
</dbReference>
<accession>A0A8H4RJZ7</accession>
<feature type="domain" description="Glycosyl hydrolase family 31 C-terminal" evidence="7">
    <location>
        <begin position="535"/>
        <end position="624"/>
    </location>
</feature>
<dbReference type="CDD" id="cd14752">
    <property type="entry name" value="GH31_N"/>
    <property type="match status" value="1"/>
</dbReference>
<keyword evidence="4" id="KW-0732">Signal</keyword>
<evidence type="ECO:0000259" key="6">
    <source>
        <dbReference type="Pfam" id="PF01055"/>
    </source>
</evidence>
<evidence type="ECO:0000256" key="3">
    <source>
        <dbReference type="ARBA" id="ARBA00022801"/>
    </source>
</evidence>
<evidence type="ECO:0000256" key="2">
    <source>
        <dbReference type="ARBA" id="ARBA00007806"/>
    </source>
</evidence>
<comment type="similarity">
    <text evidence="1">Belongs to the type-B carboxylesterase/lipase family.</text>
</comment>
<evidence type="ECO:0000313" key="9">
    <source>
        <dbReference type="Proteomes" id="UP000566819"/>
    </source>
</evidence>
<dbReference type="InterPro" id="IPR013780">
    <property type="entry name" value="Glyco_hydro_b"/>
</dbReference>
<evidence type="ECO:0000259" key="5">
    <source>
        <dbReference type="Pfam" id="PF00135"/>
    </source>
</evidence>
<dbReference type="PROSITE" id="PS00941">
    <property type="entry name" value="CARBOXYLESTERASE_B_2"/>
    <property type="match status" value="1"/>
</dbReference>
<organism evidence="8 9">
    <name type="scientific">Cudoniella acicularis</name>
    <dbReference type="NCBI Taxonomy" id="354080"/>
    <lineage>
        <taxon>Eukaryota</taxon>
        <taxon>Fungi</taxon>
        <taxon>Dikarya</taxon>
        <taxon>Ascomycota</taxon>
        <taxon>Pezizomycotina</taxon>
        <taxon>Leotiomycetes</taxon>
        <taxon>Helotiales</taxon>
        <taxon>Tricladiaceae</taxon>
        <taxon>Cudoniella</taxon>
    </lineage>
</organism>
<dbReference type="SUPFAM" id="SSF74650">
    <property type="entry name" value="Galactose mutarotase-like"/>
    <property type="match status" value="1"/>
</dbReference>
<evidence type="ECO:0000259" key="7">
    <source>
        <dbReference type="Pfam" id="PF21365"/>
    </source>
</evidence>
<dbReference type="InterPro" id="IPR029058">
    <property type="entry name" value="AB_hydrolase_fold"/>
</dbReference>
<dbReference type="SUPFAM" id="SSF53474">
    <property type="entry name" value="alpha/beta-Hydrolases"/>
    <property type="match status" value="1"/>
</dbReference>
<dbReference type="GO" id="GO:0004553">
    <property type="term" value="F:hydrolase activity, hydrolyzing O-glycosyl compounds"/>
    <property type="evidence" value="ECO:0007669"/>
    <property type="project" value="InterPro"/>
</dbReference>
<dbReference type="InterPro" id="IPR048395">
    <property type="entry name" value="Glyco_hydro_31_C"/>
</dbReference>
<dbReference type="InterPro" id="IPR000322">
    <property type="entry name" value="Glyco_hydro_31_TIM"/>
</dbReference>
<name>A0A8H4RJZ7_9HELO</name>
<dbReference type="GO" id="GO:0052689">
    <property type="term" value="F:carboxylic ester hydrolase activity"/>
    <property type="evidence" value="ECO:0007669"/>
    <property type="project" value="TreeGrafter"/>
</dbReference>
<dbReference type="Gene3D" id="2.60.40.1760">
    <property type="entry name" value="glycosyl hydrolase (family 31)"/>
    <property type="match status" value="1"/>
</dbReference>
<dbReference type="InterPro" id="IPR011013">
    <property type="entry name" value="Gal_mutarotase_sf_dom"/>
</dbReference>
<gene>
    <name evidence="8" type="ORF">G7Y89_g6670</name>
</gene>
<dbReference type="OrthoDB" id="10070917at2759"/>
<dbReference type="InterPro" id="IPR019826">
    <property type="entry name" value="Carboxylesterase_B_AS"/>
</dbReference>
<reference evidence="8 9" key="1">
    <citation type="submission" date="2020-03" db="EMBL/GenBank/DDBJ databases">
        <title>Draft Genome Sequence of Cudoniella acicularis.</title>
        <authorList>
            <person name="Buettner E."/>
            <person name="Kellner H."/>
        </authorList>
    </citation>
    <scope>NUCLEOTIDE SEQUENCE [LARGE SCALE GENOMIC DNA]</scope>
    <source>
        <strain evidence="8 9">DSM 108380</strain>
    </source>
</reference>
<evidence type="ECO:0000313" key="8">
    <source>
        <dbReference type="EMBL" id="KAF4631457.1"/>
    </source>
</evidence>
<dbReference type="InterPro" id="IPR050654">
    <property type="entry name" value="AChE-related_enzymes"/>
</dbReference>
<evidence type="ECO:0000256" key="1">
    <source>
        <dbReference type="ARBA" id="ARBA00005964"/>
    </source>
</evidence>
<dbReference type="Proteomes" id="UP000566819">
    <property type="component" value="Unassembled WGS sequence"/>
</dbReference>